<organism evidence="1">
    <name type="scientific">Helicobacter trogontum</name>
    <dbReference type="NCBI Taxonomy" id="50960"/>
    <lineage>
        <taxon>Bacteria</taxon>
        <taxon>Pseudomonadati</taxon>
        <taxon>Campylobacterota</taxon>
        <taxon>Epsilonproteobacteria</taxon>
        <taxon>Campylobacterales</taxon>
        <taxon>Helicobacteraceae</taxon>
        <taxon>Helicobacter</taxon>
    </lineage>
</organism>
<dbReference type="GO" id="GO:0009279">
    <property type="term" value="C:cell outer membrane"/>
    <property type="evidence" value="ECO:0007669"/>
    <property type="project" value="InterPro"/>
</dbReference>
<dbReference type="InterPro" id="IPR020889">
    <property type="entry name" value="LipoPS_assembly_LptD"/>
</dbReference>
<dbReference type="PANTHER" id="PTHR30189">
    <property type="entry name" value="LPS-ASSEMBLY PROTEIN"/>
    <property type="match status" value="1"/>
</dbReference>
<accession>A0A1M4NIK5</accession>
<gene>
    <name evidence="1" type="primary">omp1349</name>
</gene>
<dbReference type="EMBL" id="LT633735">
    <property type="protein sequence ID" value="SFZ72731.1"/>
    <property type="molecule type" value="Genomic_DNA"/>
</dbReference>
<proteinExistence type="inferred from homology"/>
<protein>
    <submittedName>
        <fullName evidence="1">OMP1349</fullName>
    </submittedName>
</protein>
<dbReference type="GO" id="GO:1990351">
    <property type="term" value="C:transporter complex"/>
    <property type="evidence" value="ECO:0007669"/>
    <property type="project" value="TreeGrafter"/>
</dbReference>
<dbReference type="HAMAP" id="MF_01411">
    <property type="entry name" value="LPS_assembly_LptD"/>
    <property type="match status" value="1"/>
</dbReference>
<name>A0A1M4NIK5_9HELI</name>
<dbReference type="GO" id="GO:0043165">
    <property type="term" value="P:Gram-negative-bacterium-type cell outer membrane assembly"/>
    <property type="evidence" value="ECO:0007669"/>
    <property type="project" value="InterPro"/>
</dbReference>
<dbReference type="AlphaFoldDB" id="A0A1M4NIK5"/>
<reference evidence="1" key="1">
    <citation type="submission" date="2016-10" db="EMBL/GenBank/DDBJ databases">
        <title>Proteomic and phylogenetic analysis of the outer membrane protein repertoire of gastric Helicobacter species.</title>
        <authorList>
            <person name="Joosten M."/>
        </authorList>
    </citation>
    <scope>NUCLEOTIDE SEQUENCE</scope>
    <source>
        <strain evidence="1">R3554</strain>
    </source>
</reference>
<evidence type="ECO:0000313" key="1">
    <source>
        <dbReference type="EMBL" id="SFZ72731.1"/>
    </source>
</evidence>
<dbReference type="PANTHER" id="PTHR30189:SF1">
    <property type="entry name" value="LPS-ASSEMBLY PROTEIN LPTD"/>
    <property type="match status" value="1"/>
</dbReference>
<dbReference type="InterPro" id="IPR050218">
    <property type="entry name" value="LptD"/>
</dbReference>
<sequence>MLYLTSFANLNKTKPKIMLKRILCIILMFSCGSPYVFGQQPLGTRTTQTQNNTTLFYDSKEQQILPTFSDTQTQNTASQDVKQTMSEKEKKANEKNLQTGISKKDTDFSKLFELLGEEIEHYDNYMVVRGNAVLKNKEAYIIADEIIYNPELKQARLIGNVRIYKGDTLAVLAKQATIYLNSEFGIIRPFYIQDTDTGIWTRAESASSQKSIYRFADSMVSGCSFVSPAWRIDSSKGAYDREQNTLALWNPRIYIGDVPVFYLPYLKVSLENKRTSGILYPTLGSSSTDGFTYIQPYYIALQNFWDMTISPQVRTSRGGGANFEFRAVDSSDDKYILHLKYFYNNNDYMQKLNLRNQHVYGFDFKHSKRNVIQKYFGTKTKLDNAMFFDLAFMNDIDYMRLDDVRYFLNQTSYISKANLYAQTNNHYVGLNLRYYLNLYTSNNLTTLQNLPNIQYHKYLNSLFVKELLYSFDYRMQYAHRITGYSYLSNELSIPIGMQFSFLNKYFSIGAWLNVFAGNIYATNTQESIIYTAPNTAVAMRENMGNYANLNYRISINSDIGRKYGNFFHSMQTSAVFNAPVDRAIFTNGILGPEILKTYTQLPINVLDAIQNGVNIWNPQNFANVYQMIRRLDLSMSNYIYNRHGAEVFYWKLSQSLNFDDTISPLRLPMENKFGTTPLPGLSFNISFFYSWFYNNFTEVGINASYIRGAYAASISYFLKRDDAAWSIDPTTLAYKPIDSSNYLSASFRGDLGYFGLVADLGYDFRAQNIVNLGVGVYKDIKCFGIGLKAGSNRTPMLSQGNTISVIDNIYVKAEFKFVPLTTFGYTYRLRPIIEQQNQ</sequence>
<dbReference type="GO" id="GO:0015920">
    <property type="term" value="P:lipopolysaccharide transport"/>
    <property type="evidence" value="ECO:0007669"/>
    <property type="project" value="InterPro"/>
</dbReference>